<protein>
    <recommendedName>
        <fullName evidence="1">HEPN domain-containing protein</fullName>
    </recommendedName>
</protein>
<dbReference type="AlphaFoldDB" id="A0A081C8Z9"/>
<evidence type="ECO:0000313" key="2">
    <source>
        <dbReference type="EMBL" id="GAK61054.1"/>
    </source>
</evidence>
<name>A0A081C8Z9_VECG1</name>
<accession>A0A081C8Z9</accession>
<feature type="domain" description="HEPN" evidence="1">
    <location>
        <begin position="4"/>
        <end position="55"/>
    </location>
</feature>
<dbReference type="STRING" id="1499967.U27_00952"/>
<evidence type="ECO:0000313" key="3">
    <source>
        <dbReference type="Proteomes" id="UP000030661"/>
    </source>
</evidence>
<gene>
    <name evidence="2" type="ORF">U27_00952</name>
</gene>
<reference evidence="2" key="1">
    <citation type="journal article" date="2015" name="PeerJ">
        <title>First genomic representation of candidate bacterial phylum KSB3 points to enhanced environmental sensing as a trigger of wastewater bulking.</title>
        <authorList>
            <person name="Sekiguchi Y."/>
            <person name="Ohashi A."/>
            <person name="Parks D.H."/>
            <person name="Yamauchi T."/>
            <person name="Tyson G.W."/>
            <person name="Hugenholtz P."/>
        </authorList>
    </citation>
    <scope>NUCLEOTIDE SEQUENCE [LARGE SCALE GENOMIC DNA]</scope>
</reference>
<dbReference type="HOGENOM" id="CLU_2913091_0_0_0"/>
<keyword evidence="3" id="KW-1185">Reference proteome</keyword>
<proteinExistence type="predicted"/>
<sequence>MQHFVKTSIIPEQYGELFNYLFDYRQESDYRDLFVPDPDKILPLLSQAEELLDVITDKLAE</sequence>
<organism evidence="2">
    <name type="scientific">Vecturithrix granuli</name>
    <dbReference type="NCBI Taxonomy" id="1499967"/>
    <lineage>
        <taxon>Bacteria</taxon>
        <taxon>Candidatus Moduliflexota</taxon>
        <taxon>Candidatus Vecturitrichia</taxon>
        <taxon>Candidatus Vecturitrichales</taxon>
        <taxon>Candidatus Vecturitrichaceae</taxon>
        <taxon>Candidatus Vecturithrix</taxon>
    </lineage>
</organism>
<evidence type="ECO:0000259" key="1">
    <source>
        <dbReference type="Pfam" id="PF05168"/>
    </source>
</evidence>
<dbReference type="Proteomes" id="UP000030661">
    <property type="component" value="Unassembled WGS sequence"/>
</dbReference>
<dbReference type="InterPro" id="IPR007842">
    <property type="entry name" value="HEPN_dom"/>
</dbReference>
<dbReference type="EMBL" id="DF820476">
    <property type="protein sequence ID" value="GAK61054.1"/>
    <property type="molecule type" value="Genomic_DNA"/>
</dbReference>
<dbReference type="Pfam" id="PF05168">
    <property type="entry name" value="HEPN"/>
    <property type="match status" value="1"/>
</dbReference>
<dbReference type="Gene3D" id="1.20.120.330">
    <property type="entry name" value="Nucleotidyltransferases domain 2"/>
    <property type="match status" value="1"/>
</dbReference>